<keyword evidence="2" id="KW-1133">Transmembrane helix</keyword>
<comment type="caution">
    <text evidence="4">The sequence shown here is derived from an EMBL/GenBank/DDBJ whole genome shotgun (WGS) entry which is preliminary data.</text>
</comment>
<name>A0ABV1Q8C5_STRMI</name>
<gene>
    <name evidence="4" type="ORF">ABR748_24760</name>
</gene>
<feature type="region of interest" description="Disordered" evidence="1">
    <location>
        <begin position="179"/>
        <end position="206"/>
    </location>
</feature>
<dbReference type="RefSeq" id="WP_233289539.1">
    <property type="nucleotide sequence ID" value="NZ_CP054926.1"/>
</dbReference>
<feature type="transmembrane region" description="Helical" evidence="2">
    <location>
        <begin position="271"/>
        <end position="290"/>
    </location>
</feature>
<feature type="transmembrane region" description="Helical" evidence="2">
    <location>
        <begin position="337"/>
        <end position="357"/>
    </location>
</feature>
<keyword evidence="5" id="KW-1185">Reference proteome</keyword>
<evidence type="ECO:0000256" key="1">
    <source>
        <dbReference type="SAM" id="MobiDB-lite"/>
    </source>
</evidence>
<keyword evidence="3" id="KW-0732">Signal</keyword>
<evidence type="ECO:0000313" key="4">
    <source>
        <dbReference type="EMBL" id="MER0427422.1"/>
    </source>
</evidence>
<evidence type="ECO:0000256" key="3">
    <source>
        <dbReference type="SAM" id="SignalP"/>
    </source>
</evidence>
<protein>
    <submittedName>
        <fullName evidence="4">DUF6185 family protein</fullName>
    </submittedName>
</protein>
<organism evidence="4 5">
    <name type="scientific">Streptomyces microflavus</name>
    <name type="common">Streptomyces lipmanii</name>
    <dbReference type="NCBI Taxonomy" id="1919"/>
    <lineage>
        <taxon>Bacteria</taxon>
        <taxon>Bacillati</taxon>
        <taxon>Actinomycetota</taxon>
        <taxon>Actinomycetes</taxon>
        <taxon>Kitasatosporales</taxon>
        <taxon>Streptomycetaceae</taxon>
        <taxon>Streptomyces</taxon>
    </lineage>
</organism>
<dbReference type="GeneID" id="87631578"/>
<feature type="chain" id="PRO_5045453607" evidence="3">
    <location>
        <begin position="28"/>
        <end position="872"/>
    </location>
</feature>
<feature type="transmembrane region" description="Helical" evidence="2">
    <location>
        <begin position="752"/>
        <end position="774"/>
    </location>
</feature>
<keyword evidence="2" id="KW-0472">Membrane</keyword>
<feature type="transmembrane region" description="Helical" evidence="2">
    <location>
        <begin position="226"/>
        <end position="250"/>
    </location>
</feature>
<sequence length="872" mass="96896">MLGLRHVLFVSAAAILLCLLPGASAQAADDACRTGQLKSARITASVRFTHQGEDYSKAEGRLKIKVPKSWNHAPDLLLNEDTERYRTAMRCLLRQPGDLYPYRDTEGRTSAPAVTVEKEWVTVDQRTVTWVVSRGTREFGPWKITVGARLWKLELVRPPALDGSWWQEVAVDLGGRAARSVSSTPTTGTTTELTWNREKPGGAPPEIRLSLQPPAAKALAARWSDYPWYLLDAFAWLPLPLLFSVLLLDVARRTRRAPAGLPRADAETRTVDNLIAVGWLTFVVGVVELFDGPLLGHFTEQSTALFWAEEQRIPVHFGLSVLTGLMLCVFGRPGRAAVGLVIAATGYVSVVMCYPEWLGLPTRLLPDWQTFPDEASRLQEPQALAAFAGACACVVLIWLVGAVASLLRLWRAADVSVAGPSWGRFPHTVLVALVVVSAVVSAASMWTAENLWKHQSWLSRRNADEDYGLWHVSTFFRELRWFPADWLDWFYGGYLWWWVPSLAIMAVLRARAGAASAAPAALPLPADLYGLKGFLVVCVMPVFGWYAGIPLPLTTILGFWLALTGLLSFGTRRAVLYQQLATGHRLHEVVEEVDRRDRLRAARRHRELHAQLRRLEQGQQEEDRSKLERELDRLHRLPHPSPPPGLPRTWIRLPPSIGPVDLALAWGPQATSWGNALRAARFTALLSVPAVAIMMWADYLRGTRWEDKFLERFGFAEIVMATLTLELMWVGAGFALGALWRVLPGRRGPSRAFGLALVYTAPVFVQTVSGWIVGQPIGTWPLNLSLTLLVLTLTGVAMDIDTFRGERRYWPTRAGLLLSLYQWRMASVQVAFLVGQVVALVTIWQQLKGNDPMIFIERSPSEGGRGAGSDAP</sequence>
<dbReference type="Proteomes" id="UP001456562">
    <property type="component" value="Unassembled WGS sequence"/>
</dbReference>
<proteinExistence type="predicted"/>
<reference evidence="4 5" key="1">
    <citation type="submission" date="2024-01" db="EMBL/GenBank/DDBJ databases">
        <title>Metagenomic exploration of the rhizosphere soil microbial community and their significance in facilitating the development of wild simulated ginseng.</title>
        <authorList>
            <person name="Huang J."/>
        </authorList>
    </citation>
    <scope>NUCLEOTIDE SEQUENCE [LARGE SCALE GENOMIC DNA]</scope>
    <source>
        <strain evidence="4 5">WY141</strain>
    </source>
</reference>
<dbReference type="EMBL" id="JBEJUE010000024">
    <property type="protein sequence ID" value="MER0427422.1"/>
    <property type="molecule type" value="Genomic_DNA"/>
</dbReference>
<feature type="transmembrane region" description="Helical" evidence="2">
    <location>
        <begin position="313"/>
        <end position="330"/>
    </location>
</feature>
<dbReference type="InterPro" id="IPR046176">
    <property type="entry name" value="DUF6185"/>
</dbReference>
<feature type="transmembrane region" description="Helical" evidence="2">
    <location>
        <begin position="383"/>
        <end position="407"/>
    </location>
</feature>
<feature type="compositionally biased region" description="Low complexity" evidence="1">
    <location>
        <begin position="184"/>
        <end position="194"/>
    </location>
</feature>
<feature type="transmembrane region" description="Helical" evidence="2">
    <location>
        <begin position="553"/>
        <end position="570"/>
    </location>
</feature>
<feature type="transmembrane region" description="Helical" evidence="2">
    <location>
        <begin position="679"/>
        <end position="698"/>
    </location>
</feature>
<evidence type="ECO:0000256" key="2">
    <source>
        <dbReference type="SAM" id="Phobius"/>
    </source>
</evidence>
<feature type="transmembrane region" description="Helical" evidence="2">
    <location>
        <begin position="489"/>
        <end position="508"/>
    </location>
</feature>
<feature type="transmembrane region" description="Helical" evidence="2">
    <location>
        <begin position="529"/>
        <end position="547"/>
    </location>
</feature>
<feature type="transmembrane region" description="Helical" evidence="2">
    <location>
        <begin position="428"/>
        <end position="448"/>
    </location>
</feature>
<feature type="transmembrane region" description="Helical" evidence="2">
    <location>
        <begin position="821"/>
        <end position="844"/>
    </location>
</feature>
<feature type="transmembrane region" description="Helical" evidence="2">
    <location>
        <begin position="718"/>
        <end position="740"/>
    </location>
</feature>
<accession>A0ABV1Q8C5</accession>
<keyword evidence="2" id="KW-0812">Transmembrane</keyword>
<feature type="signal peptide" evidence="3">
    <location>
        <begin position="1"/>
        <end position="27"/>
    </location>
</feature>
<evidence type="ECO:0000313" key="5">
    <source>
        <dbReference type="Proteomes" id="UP001456562"/>
    </source>
</evidence>
<dbReference type="Pfam" id="PF19683">
    <property type="entry name" value="DUF6185"/>
    <property type="match status" value="1"/>
</dbReference>